<dbReference type="InParanoid" id="A0A7N2ME85"/>
<organism evidence="4 5">
    <name type="scientific">Quercus lobata</name>
    <name type="common">Valley oak</name>
    <dbReference type="NCBI Taxonomy" id="97700"/>
    <lineage>
        <taxon>Eukaryota</taxon>
        <taxon>Viridiplantae</taxon>
        <taxon>Streptophyta</taxon>
        <taxon>Embryophyta</taxon>
        <taxon>Tracheophyta</taxon>
        <taxon>Spermatophyta</taxon>
        <taxon>Magnoliopsida</taxon>
        <taxon>eudicotyledons</taxon>
        <taxon>Gunneridae</taxon>
        <taxon>Pentapetalae</taxon>
        <taxon>rosids</taxon>
        <taxon>fabids</taxon>
        <taxon>Fagales</taxon>
        <taxon>Fagaceae</taxon>
        <taxon>Quercus</taxon>
    </lineage>
</organism>
<name>A0A7N2ME85_QUELO</name>
<dbReference type="EnsemblPlants" id="QL08p054674:mrna">
    <property type="protein sequence ID" value="QL08p054674:mrna"/>
    <property type="gene ID" value="QL08p054674"/>
</dbReference>
<protein>
    <recommendedName>
        <fullName evidence="3">USP domain-containing protein</fullName>
    </recommendedName>
</protein>
<dbReference type="GO" id="GO:0004843">
    <property type="term" value="F:cysteine-type deubiquitinase activity"/>
    <property type="evidence" value="ECO:0007669"/>
    <property type="project" value="InterPro"/>
</dbReference>
<dbReference type="Pfam" id="PF00443">
    <property type="entry name" value="UCH"/>
    <property type="match status" value="1"/>
</dbReference>
<dbReference type="Gene3D" id="3.90.70.10">
    <property type="entry name" value="Cysteine proteinases"/>
    <property type="match status" value="1"/>
</dbReference>
<dbReference type="EMBL" id="LRBV02000008">
    <property type="status" value="NOT_ANNOTATED_CDS"/>
    <property type="molecule type" value="Genomic_DNA"/>
</dbReference>
<feature type="domain" description="USP" evidence="3">
    <location>
        <begin position="1"/>
        <end position="91"/>
    </location>
</feature>
<feature type="compositionally biased region" description="Basic and acidic residues" evidence="2">
    <location>
        <begin position="107"/>
        <end position="125"/>
    </location>
</feature>
<accession>A0A7N2ME85</accession>
<feature type="coiled-coil region" evidence="1">
    <location>
        <begin position="705"/>
        <end position="732"/>
    </location>
</feature>
<dbReference type="InterPro" id="IPR028889">
    <property type="entry name" value="USP"/>
</dbReference>
<dbReference type="PROSITE" id="PS50235">
    <property type="entry name" value="USP_3"/>
    <property type="match status" value="1"/>
</dbReference>
<feature type="region of interest" description="Disordered" evidence="2">
    <location>
        <begin position="102"/>
        <end position="125"/>
    </location>
</feature>
<evidence type="ECO:0000313" key="5">
    <source>
        <dbReference type="Proteomes" id="UP000594261"/>
    </source>
</evidence>
<evidence type="ECO:0000256" key="1">
    <source>
        <dbReference type="SAM" id="Coils"/>
    </source>
</evidence>
<dbReference type="Gramene" id="QL08p054674:mrna">
    <property type="protein sequence ID" value="QL08p054674:mrna"/>
    <property type="gene ID" value="QL08p054674"/>
</dbReference>
<evidence type="ECO:0000313" key="4">
    <source>
        <dbReference type="EnsemblPlants" id="QL08p054674:mrna"/>
    </source>
</evidence>
<dbReference type="Proteomes" id="UP000594261">
    <property type="component" value="Chromosome 8"/>
</dbReference>
<evidence type="ECO:0000259" key="3">
    <source>
        <dbReference type="PROSITE" id="PS50235"/>
    </source>
</evidence>
<dbReference type="AlphaFoldDB" id="A0A7N2ME85"/>
<dbReference type="GO" id="GO:0016579">
    <property type="term" value="P:protein deubiquitination"/>
    <property type="evidence" value="ECO:0007669"/>
    <property type="project" value="InterPro"/>
</dbReference>
<evidence type="ECO:0000256" key="2">
    <source>
        <dbReference type="SAM" id="MobiDB-lite"/>
    </source>
</evidence>
<keyword evidence="5" id="KW-1185">Reference proteome</keyword>
<dbReference type="SUPFAM" id="SSF54001">
    <property type="entry name" value="Cysteine proteinases"/>
    <property type="match status" value="1"/>
</dbReference>
<proteinExistence type="predicted"/>
<dbReference type="InterPro" id="IPR001394">
    <property type="entry name" value="Peptidase_C19_UCH"/>
</dbReference>
<keyword evidence="1" id="KW-0175">Coiled coil</keyword>
<dbReference type="InterPro" id="IPR038765">
    <property type="entry name" value="Papain-like_cys_pep_sf"/>
</dbReference>
<feature type="region of interest" description="Disordered" evidence="2">
    <location>
        <begin position="367"/>
        <end position="386"/>
    </location>
</feature>
<sequence length="749" mass="81033">MPQILTILVAKGTDTSLIYENEIQLKDHLGESHTYSLYGAVIHIAYDTNSGHYLSLLRRENSWIKFDDSKVTIVEELNYGEEGNFLFYQKVMQKSEDLKLRRSSRITKKETSSSRKVMQKSEDSKLRRSSRIAKIETSSSRKLTEECIDEVDDVGLILISLKGDRSFHGDVASMRTAANMEDVAVNVSVSIRIFLNTSKGGINTVRMSNLVLVQVGTAMVSSGRSERSDLRAAQVQIAKDVEAETALDATAEPSTQAEIGLRCLDPAAPSQSRDGVKAFLGNPSLPKDVAGMETAANIENLAVIVSSKHKEGTSITHPILLDEPELEDEPKPLSVYHPTVEELSASMGMPTEGFFDGVGTSFVTPPPSAATHGVPAEAPTSPTGSVPIEEGTHTGKVGEATVIPAETPLSKKKITPPAAVQTDATPPVTPLVISTSDPFAALSHAVKDGSSLVVTPSSIPSFATCGPDADLSFEGSEDILEDPEDEPVLKKRISDSDEEEGAAPETEFMETFEGLGVVANVGIASTIPPATPTVLVSAIPAAPIPAGSGPLPTAPSQFEVGSSSATVSDPVSEAAAFFTRFDQPEINELDPSNFWGFGPSYVDFHGFRVPEDCVSHLVMIYSNRGDFMQGFRLGRSTREHYLKMLGSVMNDIEHNFVNTVSTKRILQWRDAIQELVSVGFAVEFIVDHLREVARSVFMMRVQPAVDAIDTRIEILKKEVADLEGRRERLLSSIGGPSRFGDQTLIFGLR</sequence>
<reference evidence="4 5" key="1">
    <citation type="journal article" date="2016" name="G3 (Bethesda)">
        <title>First Draft Assembly and Annotation of the Genome of a California Endemic Oak Quercus lobata Nee (Fagaceae).</title>
        <authorList>
            <person name="Sork V.L."/>
            <person name="Fitz-Gibbon S.T."/>
            <person name="Puiu D."/>
            <person name="Crepeau M."/>
            <person name="Gugger P.F."/>
            <person name="Sherman R."/>
            <person name="Stevens K."/>
            <person name="Langley C.H."/>
            <person name="Pellegrini M."/>
            <person name="Salzberg S.L."/>
        </authorList>
    </citation>
    <scope>NUCLEOTIDE SEQUENCE [LARGE SCALE GENOMIC DNA]</scope>
    <source>
        <strain evidence="4 5">cv. SW786</strain>
    </source>
</reference>
<dbReference type="CDD" id="cd02257">
    <property type="entry name" value="Peptidase_C19"/>
    <property type="match status" value="1"/>
</dbReference>
<reference evidence="4" key="2">
    <citation type="submission" date="2021-01" db="UniProtKB">
        <authorList>
            <consortium name="EnsemblPlants"/>
        </authorList>
    </citation>
    <scope>IDENTIFICATION</scope>
</reference>